<comment type="caution">
    <text evidence="1">The sequence shown here is derived from an EMBL/GenBank/DDBJ whole genome shotgun (WGS) entry which is preliminary data.</text>
</comment>
<proteinExistence type="predicted"/>
<organism evidence="1 2">
    <name type="scientific">Adineta ricciae</name>
    <name type="common">Rotifer</name>
    <dbReference type="NCBI Taxonomy" id="249248"/>
    <lineage>
        <taxon>Eukaryota</taxon>
        <taxon>Metazoa</taxon>
        <taxon>Spiralia</taxon>
        <taxon>Gnathifera</taxon>
        <taxon>Rotifera</taxon>
        <taxon>Eurotatoria</taxon>
        <taxon>Bdelloidea</taxon>
        <taxon>Adinetida</taxon>
        <taxon>Adinetidae</taxon>
        <taxon>Adineta</taxon>
    </lineage>
</organism>
<keyword evidence="2" id="KW-1185">Reference proteome</keyword>
<sequence length="186" mass="21501">MVVILITAPARSNIDSFKALPRTRMDLNSRTMVKSLSVRIARKRRNMCTTVRFTPLLVLVANNGTMGMIISVLGESYQRVYKQQTYDPNEQEPLLVDWDHMNNVEEEKEQNMTKNLATRSKLNFSISSNDGNIDDQLANQIIKHLNEKIIEIQEIIHKDIYLQMIDSDNQKPVDSSVNTSLRYFRL</sequence>
<name>A0A816HNA1_ADIRI</name>
<gene>
    <name evidence="1" type="ORF">XAT740_LOCUS62625</name>
</gene>
<dbReference type="AlphaFoldDB" id="A0A816HNA1"/>
<accession>A0A816HNA1</accession>
<dbReference type="EMBL" id="CAJNOR010017915">
    <property type="protein sequence ID" value="CAF1687934.1"/>
    <property type="molecule type" value="Genomic_DNA"/>
</dbReference>
<protein>
    <submittedName>
        <fullName evidence="1">Uncharacterized protein</fullName>
    </submittedName>
</protein>
<evidence type="ECO:0000313" key="1">
    <source>
        <dbReference type="EMBL" id="CAF1687934.1"/>
    </source>
</evidence>
<dbReference type="Proteomes" id="UP000663828">
    <property type="component" value="Unassembled WGS sequence"/>
</dbReference>
<reference evidence="1" key="1">
    <citation type="submission" date="2021-02" db="EMBL/GenBank/DDBJ databases">
        <authorList>
            <person name="Nowell W R."/>
        </authorList>
    </citation>
    <scope>NUCLEOTIDE SEQUENCE</scope>
</reference>
<evidence type="ECO:0000313" key="2">
    <source>
        <dbReference type="Proteomes" id="UP000663828"/>
    </source>
</evidence>